<dbReference type="SUPFAM" id="SSF53448">
    <property type="entry name" value="Nucleotide-diphospho-sugar transferases"/>
    <property type="match status" value="1"/>
</dbReference>
<comment type="similarity">
    <text evidence="1">Belongs to the glycosyltransferase 2 family.</text>
</comment>
<keyword evidence="3" id="KW-0808">Transferase</keyword>
<dbReference type="InterPro" id="IPR001173">
    <property type="entry name" value="Glyco_trans_2-like"/>
</dbReference>
<gene>
    <name evidence="5" type="ORF">AAT16_03800</name>
</gene>
<dbReference type="Pfam" id="PF00535">
    <property type="entry name" value="Glycos_transf_2"/>
    <property type="match status" value="1"/>
</dbReference>
<keyword evidence="2" id="KW-0328">Glycosyltransferase</keyword>
<keyword evidence="6" id="KW-1185">Reference proteome</keyword>
<evidence type="ECO:0000256" key="2">
    <source>
        <dbReference type="ARBA" id="ARBA00022676"/>
    </source>
</evidence>
<sequence>MAKHYDVDTYHDLFNKDVSTSTQYHDLSLEEYYKLFNEEGKPQLAEKLEKLSEHVVSSNGSRIFKKIDLDVGIICDEFLYESYKDAVNLHYINYNKDHIDIDFDFVIIATTWKGIDGSWQNVSKDKSEERHHLYDLIHELQERNIPTLFYSKEDPVNYDQFVEIAKECDYVFTSAEEIIPRYKQAVGHDRVYKLEFGINPHSNNPIGIDRPEFKNYKDDVIFAGSWMVKYPVRNQESAMAFDGVIEAGQDLTIIDRNLKLENKRYHFPPSYIKYLSYPLPHSLLMKAHKIYKTAINVNSVKYSNTMFANRVYELQAFGNILLSNFSVGVNSKFPHVFIYNYKTDVPQFLTHTNEKTLREISSAGIRQTMNHETTYHRIKYLYEILGNNLDVDDAKVLIAVEEDSAEVRKMIEAQSYKETDIVTIDDLTSADLSDYRFLTHFDTDYYYEEYYIEELISGFKYADVDFVTKDGDQEKYNFTDHFSNRNLTLYDLRAVTLHQIENGIYDDLTGLNIDDTEVELVKDLPVKSTSMKKLSVIVPIHNNGKYLENKCFRSLQRLSIFEDLEIVFVNDGSTDEETNQIVQRLVRRHPDIVYYEFEEASGSASTPRNKGVELATSELITFLDPDNEATGDGFARLLSEMEKDEALDMVVGNMVKEDQNEKSVFNYYKTVQHYNFKSDIIEDTKKFLKRSFLKAQSIQAMIVRKRVISDNNIKMVEGAIGQDTIYYQELLLHSTRVKAVDEVIHMYYGAVADSVTNTVGLSFFEKYLKLETYRIDFLTNNDLINEYIEDRLEYYLMNWYLPRLERVKREDQHEAAEKLHEIFNLYKEYIGDDYTLVEDKIIEFKK</sequence>
<dbReference type="CDD" id="cd00761">
    <property type="entry name" value="Glyco_tranf_GTA_type"/>
    <property type="match status" value="1"/>
</dbReference>
<reference evidence="5 6" key="1">
    <citation type="journal article" date="2015" name="Int. J. Syst. Evol. Microbiol.">
        <title>Complete genome sequence of Salinicoccus halodurans H3B36, isolated from the Qaidam Basin in China.</title>
        <authorList>
            <person name="Jiang K."/>
            <person name="Xue Y."/>
            <person name="Ma Y."/>
        </authorList>
    </citation>
    <scope>NUCLEOTIDE SEQUENCE [LARGE SCALE GENOMIC DNA]</scope>
    <source>
        <strain evidence="5 6">H3B36</strain>
    </source>
</reference>
<organism evidence="5 6">
    <name type="scientific">Salinicoccus halodurans</name>
    <dbReference type="NCBI Taxonomy" id="407035"/>
    <lineage>
        <taxon>Bacteria</taxon>
        <taxon>Bacillati</taxon>
        <taxon>Bacillota</taxon>
        <taxon>Bacilli</taxon>
        <taxon>Bacillales</taxon>
        <taxon>Staphylococcaceae</taxon>
        <taxon>Salinicoccus</taxon>
    </lineage>
</organism>
<name>A0ABM5TB59_9STAP</name>
<protein>
    <recommendedName>
        <fullName evidence="4">Glycosyltransferase 2-like domain-containing protein</fullName>
    </recommendedName>
</protein>
<accession>A0ABM5TB59</accession>
<evidence type="ECO:0000313" key="5">
    <source>
        <dbReference type="EMBL" id="AKG75256.1"/>
    </source>
</evidence>
<dbReference type="EMBL" id="CP011366">
    <property type="protein sequence ID" value="AKG75256.1"/>
    <property type="molecule type" value="Genomic_DNA"/>
</dbReference>
<dbReference type="Gene3D" id="3.90.550.10">
    <property type="entry name" value="Spore Coat Polysaccharide Biosynthesis Protein SpsA, Chain A"/>
    <property type="match status" value="1"/>
</dbReference>
<proteinExistence type="inferred from homology"/>
<dbReference type="Proteomes" id="UP000034029">
    <property type="component" value="Chromosome"/>
</dbReference>
<evidence type="ECO:0000256" key="1">
    <source>
        <dbReference type="ARBA" id="ARBA00006739"/>
    </source>
</evidence>
<evidence type="ECO:0000313" key="6">
    <source>
        <dbReference type="Proteomes" id="UP000034029"/>
    </source>
</evidence>
<evidence type="ECO:0000259" key="4">
    <source>
        <dbReference type="Pfam" id="PF00535"/>
    </source>
</evidence>
<evidence type="ECO:0000256" key="3">
    <source>
        <dbReference type="ARBA" id="ARBA00022679"/>
    </source>
</evidence>
<dbReference type="InterPro" id="IPR029044">
    <property type="entry name" value="Nucleotide-diphossugar_trans"/>
</dbReference>
<dbReference type="PANTHER" id="PTHR22916">
    <property type="entry name" value="GLYCOSYLTRANSFERASE"/>
    <property type="match status" value="1"/>
</dbReference>
<feature type="domain" description="Glycosyltransferase 2-like" evidence="4">
    <location>
        <begin position="535"/>
        <end position="676"/>
    </location>
</feature>
<dbReference type="PANTHER" id="PTHR22916:SF51">
    <property type="entry name" value="GLYCOSYLTRANSFERASE EPSH-RELATED"/>
    <property type="match status" value="1"/>
</dbReference>
<reference evidence="6" key="2">
    <citation type="submission" date="2015-04" db="EMBL/GenBank/DDBJ databases">
        <title>Complete genome sequence of Salinicoccus halodurans strain H3B36, isolated from the Qaidam basin of China.</title>
        <authorList>
            <person name="Ma Y."/>
            <person name="Jiang K."/>
            <person name="Xue Y."/>
        </authorList>
    </citation>
    <scope>NUCLEOTIDE SEQUENCE [LARGE SCALE GENOMIC DNA]</scope>
    <source>
        <strain evidence="6">H3B36</strain>
    </source>
</reference>